<accession>A0A6P0ENE7</accession>
<sequence length="135" mass="14167">MSGPLAGAVLDHVGTEEADVDARVAFLVDTLGFRVLRWGTHVVTGRRIVMLTDPAGTKLELMEVAERTGALDHVGYRVADVDAAHAALLAAGCTEVRAPFEIAAAHARSSLVRETAGHQLQLIAYAPGSPDMPGT</sequence>
<evidence type="ECO:0000313" key="6">
    <source>
        <dbReference type="Proteomes" id="UP000471152"/>
    </source>
</evidence>
<evidence type="ECO:0000259" key="2">
    <source>
        <dbReference type="PROSITE" id="PS51819"/>
    </source>
</evidence>
<dbReference type="InterPro" id="IPR051785">
    <property type="entry name" value="MMCE/EMCE_epimerase"/>
</dbReference>
<keyword evidence="1" id="KW-0479">Metal-binding</keyword>
<dbReference type="EMBL" id="JAAGWB010000011">
    <property type="protein sequence ID" value="NEN49988.1"/>
    <property type="molecule type" value="Genomic_DNA"/>
</dbReference>
<name>A0A6P0ENE7_9ACTN</name>
<dbReference type="GO" id="GO:0004493">
    <property type="term" value="F:methylmalonyl-CoA epimerase activity"/>
    <property type="evidence" value="ECO:0007669"/>
    <property type="project" value="TreeGrafter"/>
</dbReference>
<dbReference type="Proteomes" id="UP000468828">
    <property type="component" value="Unassembled WGS sequence"/>
</dbReference>
<organism evidence="3 5">
    <name type="scientific">Modestobacter muralis</name>
    <dbReference type="NCBI Taxonomy" id="1608614"/>
    <lineage>
        <taxon>Bacteria</taxon>
        <taxon>Bacillati</taxon>
        <taxon>Actinomycetota</taxon>
        <taxon>Actinomycetes</taxon>
        <taxon>Geodermatophilales</taxon>
        <taxon>Geodermatophilaceae</taxon>
        <taxon>Modestobacter</taxon>
    </lineage>
</organism>
<proteinExistence type="predicted"/>
<dbReference type="RefSeq" id="WP_163609678.1">
    <property type="nucleotide sequence ID" value="NZ_JAAGWB010000011.1"/>
</dbReference>
<dbReference type="PANTHER" id="PTHR43048:SF3">
    <property type="entry name" value="METHYLMALONYL-COA EPIMERASE, MITOCHONDRIAL"/>
    <property type="match status" value="1"/>
</dbReference>
<dbReference type="SUPFAM" id="SSF54593">
    <property type="entry name" value="Glyoxalase/Bleomycin resistance protein/Dihydroxybiphenyl dioxygenase"/>
    <property type="match status" value="1"/>
</dbReference>
<dbReference type="InterPro" id="IPR037523">
    <property type="entry name" value="VOC_core"/>
</dbReference>
<dbReference type="PANTHER" id="PTHR43048">
    <property type="entry name" value="METHYLMALONYL-COA EPIMERASE"/>
    <property type="match status" value="1"/>
</dbReference>
<dbReference type="GO" id="GO:0046491">
    <property type="term" value="P:L-methylmalonyl-CoA metabolic process"/>
    <property type="evidence" value="ECO:0007669"/>
    <property type="project" value="TreeGrafter"/>
</dbReference>
<dbReference type="GO" id="GO:0046872">
    <property type="term" value="F:metal ion binding"/>
    <property type="evidence" value="ECO:0007669"/>
    <property type="project" value="UniProtKB-KW"/>
</dbReference>
<protein>
    <recommendedName>
        <fullName evidence="2">VOC domain-containing protein</fullName>
    </recommendedName>
</protein>
<dbReference type="EMBL" id="JAAGWH010000011">
    <property type="protein sequence ID" value="NEK93221.1"/>
    <property type="molecule type" value="Genomic_DNA"/>
</dbReference>
<reference evidence="3 5" key="1">
    <citation type="submission" date="2020-01" db="EMBL/GenBank/DDBJ databases">
        <title>the WGS Modestobacter muralis CPCC 204518.</title>
        <authorList>
            <person name="Jiang Z."/>
        </authorList>
    </citation>
    <scope>NUCLEOTIDE SEQUENCE [LARGE SCALE GENOMIC DNA]</scope>
    <source>
        <strain evidence="3 5">DSM 100205</strain>
    </source>
</reference>
<feature type="domain" description="VOC" evidence="2">
    <location>
        <begin position="9"/>
        <end position="125"/>
    </location>
</feature>
<dbReference type="PROSITE" id="PS51819">
    <property type="entry name" value="VOC"/>
    <property type="match status" value="1"/>
</dbReference>
<evidence type="ECO:0000313" key="3">
    <source>
        <dbReference type="EMBL" id="NEK93221.1"/>
    </source>
</evidence>
<dbReference type="Gene3D" id="3.10.180.10">
    <property type="entry name" value="2,3-Dihydroxybiphenyl 1,2-Dioxygenase, domain 1"/>
    <property type="match status" value="1"/>
</dbReference>
<evidence type="ECO:0000313" key="4">
    <source>
        <dbReference type="EMBL" id="NEN49988.1"/>
    </source>
</evidence>
<comment type="caution">
    <text evidence="3">The sequence shown here is derived from an EMBL/GenBank/DDBJ whole genome shotgun (WGS) entry which is preliminary data.</text>
</comment>
<dbReference type="AlphaFoldDB" id="A0A6P0ENE7"/>
<evidence type="ECO:0000313" key="5">
    <source>
        <dbReference type="Proteomes" id="UP000468828"/>
    </source>
</evidence>
<dbReference type="InterPro" id="IPR029068">
    <property type="entry name" value="Glyas_Bleomycin-R_OHBP_Dase"/>
</dbReference>
<gene>
    <name evidence="4" type="ORF">G3R41_03375</name>
    <name evidence="3" type="ORF">GCU67_03375</name>
</gene>
<dbReference type="Pfam" id="PF13669">
    <property type="entry name" value="Glyoxalase_4"/>
    <property type="match status" value="1"/>
</dbReference>
<reference evidence="4 6" key="2">
    <citation type="submission" date="2020-02" db="EMBL/GenBank/DDBJ databases">
        <title>The WGS of Modestobacter muralis DSM 100205.</title>
        <authorList>
            <person name="Jiang Z."/>
        </authorList>
    </citation>
    <scope>NUCLEOTIDE SEQUENCE [LARGE SCALE GENOMIC DNA]</scope>
    <source>
        <strain evidence="4 6">DSM 100205</strain>
    </source>
</reference>
<keyword evidence="5" id="KW-1185">Reference proteome</keyword>
<dbReference type="Proteomes" id="UP000471152">
    <property type="component" value="Unassembled WGS sequence"/>
</dbReference>
<evidence type="ECO:0000256" key="1">
    <source>
        <dbReference type="ARBA" id="ARBA00022723"/>
    </source>
</evidence>